<reference evidence="2 3" key="1">
    <citation type="submission" date="2019-05" db="EMBL/GenBank/DDBJ databases">
        <title>Another draft genome of Portunus trituberculatus and its Hox gene families provides insights of decapod evolution.</title>
        <authorList>
            <person name="Jeong J.-H."/>
            <person name="Song I."/>
            <person name="Kim S."/>
            <person name="Choi T."/>
            <person name="Kim D."/>
            <person name="Ryu S."/>
            <person name="Kim W."/>
        </authorList>
    </citation>
    <scope>NUCLEOTIDE SEQUENCE [LARGE SCALE GENOMIC DNA]</scope>
    <source>
        <tissue evidence="2">Muscle</tissue>
    </source>
</reference>
<name>A0A5B7DAA3_PORTR</name>
<proteinExistence type="predicted"/>
<dbReference type="Proteomes" id="UP000324222">
    <property type="component" value="Unassembled WGS sequence"/>
</dbReference>
<keyword evidence="1" id="KW-0732">Signal</keyword>
<feature type="chain" id="PRO_5022747596" evidence="1">
    <location>
        <begin position="20"/>
        <end position="64"/>
    </location>
</feature>
<accession>A0A5B7DAA3</accession>
<feature type="signal peptide" evidence="1">
    <location>
        <begin position="1"/>
        <end position="19"/>
    </location>
</feature>
<evidence type="ECO:0000313" key="3">
    <source>
        <dbReference type="Proteomes" id="UP000324222"/>
    </source>
</evidence>
<dbReference type="EMBL" id="VSRR010000656">
    <property type="protein sequence ID" value="MPC18192.1"/>
    <property type="molecule type" value="Genomic_DNA"/>
</dbReference>
<sequence>MLHQLILFHVTHLAHFAVGLRPPVVPCIRIHTLCPNSSYSASSYYNPFKLILIPPSHSHPPYNF</sequence>
<protein>
    <submittedName>
        <fullName evidence="2">Uncharacterized protein</fullName>
    </submittedName>
</protein>
<dbReference type="AlphaFoldDB" id="A0A5B7DAA3"/>
<evidence type="ECO:0000313" key="2">
    <source>
        <dbReference type="EMBL" id="MPC18192.1"/>
    </source>
</evidence>
<organism evidence="2 3">
    <name type="scientific">Portunus trituberculatus</name>
    <name type="common">Swimming crab</name>
    <name type="synonym">Neptunus trituberculatus</name>
    <dbReference type="NCBI Taxonomy" id="210409"/>
    <lineage>
        <taxon>Eukaryota</taxon>
        <taxon>Metazoa</taxon>
        <taxon>Ecdysozoa</taxon>
        <taxon>Arthropoda</taxon>
        <taxon>Crustacea</taxon>
        <taxon>Multicrustacea</taxon>
        <taxon>Malacostraca</taxon>
        <taxon>Eumalacostraca</taxon>
        <taxon>Eucarida</taxon>
        <taxon>Decapoda</taxon>
        <taxon>Pleocyemata</taxon>
        <taxon>Brachyura</taxon>
        <taxon>Eubrachyura</taxon>
        <taxon>Portunoidea</taxon>
        <taxon>Portunidae</taxon>
        <taxon>Portuninae</taxon>
        <taxon>Portunus</taxon>
    </lineage>
</organism>
<gene>
    <name evidence="2" type="ORF">E2C01_011068</name>
</gene>
<evidence type="ECO:0000256" key="1">
    <source>
        <dbReference type="SAM" id="SignalP"/>
    </source>
</evidence>
<comment type="caution">
    <text evidence="2">The sequence shown here is derived from an EMBL/GenBank/DDBJ whole genome shotgun (WGS) entry which is preliminary data.</text>
</comment>
<keyword evidence="3" id="KW-1185">Reference proteome</keyword>